<protein>
    <submittedName>
        <fullName evidence="5">Alpha/Beta hydrolase protein</fullName>
    </submittedName>
</protein>
<name>A0A9P8ZY84_9PEZI</name>
<comment type="similarity">
    <text evidence="1">Belongs to the AB hydrolase superfamily. Lipase family. Class 3 subfamily.</text>
</comment>
<dbReference type="CDD" id="cd00519">
    <property type="entry name" value="Lipase_3"/>
    <property type="match status" value="1"/>
</dbReference>
<sequence>MYAGASYCPVGKAGRPLFCTGDICPDNATTFATFSGAISDISGYIAINEYMSNIVIAVRGSSDLHNWITNLRFLQTGCYWGSDCRVHEGFQQAYQDILNDNFYESLRQAIEDYPSYNITVTGHSLGGAVATLLGVYAREEFPDVGAIDIYTYGSPRVGNLPLLTYVHNQPGGREYRLTHFDDVFPRLPPMSYLGYAHSSAEYWLKWGPADRVDYVPGMIAKCWGFLNGDCNAAGWYPGLRSHLYYLVAISHCGGARSRLSFGGLPIDDAPTWNATVMDKDTIERLEMFAEMDQQYAAAMSTISDPEYA</sequence>
<keyword evidence="5" id="KW-0378">Hydrolase</keyword>
<reference evidence="5" key="1">
    <citation type="journal article" date="2021" name="Nat. Commun.">
        <title>Genetic determinants of endophytism in the Arabidopsis root mycobiome.</title>
        <authorList>
            <person name="Mesny F."/>
            <person name="Miyauchi S."/>
            <person name="Thiergart T."/>
            <person name="Pickel B."/>
            <person name="Atanasova L."/>
            <person name="Karlsson M."/>
            <person name="Huettel B."/>
            <person name="Barry K.W."/>
            <person name="Haridas S."/>
            <person name="Chen C."/>
            <person name="Bauer D."/>
            <person name="Andreopoulos W."/>
            <person name="Pangilinan J."/>
            <person name="LaButti K."/>
            <person name="Riley R."/>
            <person name="Lipzen A."/>
            <person name="Clum A."/>
            <person name="Drula E."/>
            <person name="Henrissat B."/>
            <person name="Kohler A."/>
            <person name="Grigoriev I.V."/>
            <person name="Martin F.M."/>
            <person name="Hacquard S."/>
        </authorList>
    </citation>
    <scope>NUCLEOTIDE SEQUENCE</scope>
    <source>
        <strain evidence="5">MPI-SDFR-AT-0073</strain>
    </source>
</reference>
<dbReference type="Pfam" id="PF01764">
    <property type="entry name" value="Lipase_3"/>
    <property type="match status" value="1"/>
</dbReference>
<dbReference type="GO" id="GO:0016787">
    <property type="term" value="F:hydrolase activity"/>
    <property type="evidence" value="ECO:0007669"/>
    <property type="project" value="UniProtKB-KW"/>
</dbReference>
<dbReference type="InterPro" id="IPR051218">
    <property type="entry name" value="Sec_MonoDiacylglyc_Lipase"/>
</dbReference>
<comment type="caution">
    <text evidence="5">The sequence shown here is derived from an EMBL/GenBank/DDBJ whole genome shotgun (WGS) entry which is preliminary data.</text>
</comment>
<dbReference type="EMBL" id="JAGPXC010000003">
    <property type="protein sequence ID" value="KAH6655776.1"/>
    <property type="molecule type" value="Genomic_DNA"/>
</dbReference>
<evidence type="ECO:0000313" key="6">
    <source>
        <dbReference type="Proteomes" id="UP000758603"/>
    </source>
</evidence>
<dbReference type="AlphaFoldDB" id="A0A9P8ZY84"/>
<dbReference type="PANTHER" id="PTHR45856">
    <property type="entry name" value="ALPHA/BETA-HYDROLASES SUPERFAMILY PROTEIN"/>
    <property type="match status" value="1"/>
</dbReference>
<dbReference type="Proteomes" id="UP000758603">
    <property type="component" value="Unassembled WGS sequence"/>
</dbReference>
<keyword evidence="6" id="KW-1185">Reference proteome</keyword>
<proteinExistence type="inferred from homology"/>
<feature type="domain" description="Fungal lipase-type" evidence="4">
    <location>
        <begin position="55"/>
        <end position="190"/>
    </location>
</feature>
<dbReference type="OrthoDB" id="426718at2759"/>
<dbReference type="InterPro" id="IPR029058">
    <property type="entry name" value="AB_hydrolase_fold"/>
</dbReference>
<dbReference type="Gene3D" id="3.40.50.1820">
    <property type="entry name" value="alpha/beta hydrolase"/>
    <property type="match status" value="1"/>
</dbReference>
<evidence type="ECO:0000256" key="2">
    <source>
        <dbReference type="ARBA" id="ARBA00047591"/>
    </source>
</evidence>
<gene>
    <name evidence="5" type="ORF">BKA67DRAFT_645234</name>
</gene>
<evidence type="ECO:0000313" key="5">
    <source>
        <dbReference type="EMBL" id="KAH6655776.1"/>
    </source>
</evidence>
<dbReference type="InterPro" id="IPR002921">
    <property type="entry name" value="Fungal_lipase-type"/>
</dbReference>
<dbReference type="PANTHER" id="PTHR45856:SF11">
    <property type="entry name" value="FUNGAL LIPASE-LIKE DOMAIN-CONTAINING PROTEIN"/>
    <property type="match status" value="1"/>
</dbReference>
<evidence type="ECO:0000256" key="1">
    <source>
        <dbReference type="ARBA" id="ARBA00043996"/>
    </source>
</evidence>
<organism evidence="5 6">
    <name type="scientific">Truncatella angustata</name>
    <dbReference type="NCBI Taxonomy" id="152316"/>
    <lineage>
        <taxon>Eukaryota</taxon>
        <taxon>Fungi</taxon>
        <taxon>Dikarya</taxon>
        <taxon>Ascomycota</taxon>
        <taxon>Pezizomycotina</taxon>
        <taxon>Sordariomycetes</taxon>
        <taxon>Xylariomycetidae</taxon>
        <taxon>Amphisphaeriales</taxon>
        <taxon>Sporocadaceae</taxon>
        <taxon>Truncatella</taxon>
    </lineage>
</organism>
<evidence type="ECO:0000259" key="4">
    <source>
        <dbReference type="Pfam" id="PF01764"/>
    </source>
</evidence>
<dbReference type="GO" id="GO:0006629">
    <property type="term" value="P:lipid metabolic process"/>
    <property type="evidence" value="ECO:0007669"/>
    <property type="project" value="InterPro"/>
</dbReference>
<dbReference type="GeneID" id="70134763"/>
<dbReference type="RefSeq" id="XP_045960041.1">
    <property type="nucleotide sequence ID" value="XM_046105872.1"/>
</dbReference>
<dbReference type="SUPFAM" id="SSF53474">
    <property type="entry name" value="alpha/beta-Hydrolases"/>
    <property type="match status" value="1"/>
</dbReference>
<evidence type="ECO:0000256" key="3">
    <source>
        <dbReference type="ARBA" id="ARBA00048461"/>
    </source>
</evidence>
<accession>A0A9P8ZY84</accession>
<comment type="catalytic activity">
    <reaction evidence="2">
        <text>a diacylglycerol + H2O = a monoacylglycerol + a fatty acid + H(+)</text>
        <dbReference type="Rhea" id="RHEA:32731"/>
        <dbReference type="ChEBI" id="CHEBI:15377"/>
        <dbReference type="ChEBI" id="CHEBI:15378"/>
        <dbReference type="ChEBI" id="CHEBI:17408"/>
        <dbReference type="ChEBI" id="CHEBI:18035"/>
        <dbReference type="ChEBI" id="CHEBI:28868"/>
    </reaction>
</comment>
<comment type="catalytic activity">
    <reaction evidence="3">
        <text>a monoacylglycerol + H2O = glycerol + a fatty acid + H(+)</text>
        <dbReference type="Rhea" id="RHEA:15245"/>
        <dbReference type="ChEBI" id="CHEBI:15377"/>
        <dbReference type="ChEBI" id="CHEBI:15378"/>
        <dbReference type="ChEBI" id="CHEBI:17408"/>
        <dbReference type="ChEBI" id="CHEBI:17754"/>
        <dbReference type="ChEBI" id="CHEBI:28868"/>
    </reaction>
</comment>